<dbReference type="EC" id="2.3.1.39" evidence="4"/>
<dbReference type="STRING" id="52689.AKG39_11300"/>
<name>A0A0L6TZ58_9FIRM</name>
<keyword evidence="2 4" id="KW-0012">Acyltransferase</keyword>
<comment type="caution">
    <text evidence="7">The sequence shown here is derived from an EMBL/GenBank/DDBJ whole genome shotgun (WGS) entry which is preliminary data.</text>
</comment>
<feature type="active site" evidence="5">
    <location>
        <position position="90"/>
    </location>
</feature>
<dbReference type="InterPro" id="IPR024925">
    <property type="entry name" value="Malonyl_CoA-ACP_transAc"/>
</dbReference>
<protein>
    <recommendedName>
        <fullName evidence="4">Malonyl CoA-acyl carrier protein transacylase</fullName>
        <ecNumber evidence="4">2.3.1.39</ecNumber>
    </recommendedName>
</protein>
<dbReference type="SUPFAM" id="SSF52151">
    <property type="entry name" value="FabD/lysophospholipase-like"/>
    <property type="match status" value="1"/>
</dbReference>
<dbReference type="SUPFAM" id="SSF55048">
    <property type="entry name" value="Probable ACP-binding domain of malonyl-CoA ACP transacylase"/>
    <property type="match status" value="1"/>
</dbReference>
<evidence type="ECO:0000313" key="8">
    <source>
        <dbReference type="Proteomes" id="UP000036873"/>
    </source>
</evidence>
<reference evidence="8" key="1">
    <citation type="submission" date="2015-07" db="EMBL/GenBank/DDBJ databases">
        <title>Draft genome sequence of Acetobacterium bakii DSM 8293, a potential psychrophilic chemical producer through syngas fermentation.</title>
        <authorList>
            <person name="Song Y."/>
            <person name="Hwang S."/>
            <person name="Cho B.-K."/>
        </authorList>
    </citation>
    <scope>NUCLEOTIDE SEQUENCE [LARGE SCALE GENOMIC DNA]</scope>
    <source>
        <strain evidence="8">DSM 8239</strain>
    </source>
</reference>
<dbReference type="InterPro" id="IPR016036">
    <property type="entry name" value="Malonyl_transacylase_ACP-bd"/>
</dbReference>
<dbReference type="RefSeq" id="WP_050740505.1">
    <property type="nucleotide sequence ID" value="NZ_LGYO01000027.1"/>
</dbReference>
<dbReference type="InterPro" id="IPR014043">
    <property type="entry name" value="Acyl_transferase_dom"/>
</dbReference>
<evidence type="ECO:0000256" key="3">
    <source>
        <dbReference type="ARBA" id="ARBA00048462"/>
    </source>
</evidence>
<dbReference type="Gene3D" id="3.30.70.250">
    <property type="entry name" value="Malonyl-CoA ACP transacylase, ACP-binding"/>
    <property type="match status" value="1"/>
</dbReference>
<keyword evidence="8" id="KW-1185">Reference proteome</keyword>
<evidence type="ECO:0000256" key="5">
    <source>
        <dbReference type="PIRSR" id="PIRSR000446-1"/>
    </source>
</evidence>
<dbReference type="PATRIC" id="fig|52689.4.peg.1487"/>
<dbReference type="GO" id="GO:0006633">
    <property type="term" value="P:fatty acid biosynthetic process"/>
    <property type="evidence" value="ECO:0007669"/>
    <property type="project" value="TreeGrafter"/>
</dbReference>
<proteinExistence type="inferred from homology"/>
<evidence type="ECO:0000256" key="4">
    <source>
        <dbReference type="PIRNR" id="PIRNR000446"/>
    </source>
</evidence>
<organism evidence="7 8">
    <name type="scientific">Acetobacterium bakii</name>
    <dbReference type="NCBI Taxonomy" id="52689"/>
    <lineage>
        <taxon>Bacteria</taxon>
        <taxon>Bacillati</taxon>
        <taxon>Bacillota</taxon>
        <taxon>Clostridia</taxon>
        <taxon>Eubacteriales</taxon>
        <taxon>Eubacteriaceae</taxon>
        <taxon>Acetobacterium</taxon>
    </lineage>
</organism>
<keyword evidence="1 4" id="KW-0808">Transferase</keyword>
<dbReference type="Gene3D" id="3.40.366.10">
    <property type="entry name" value="Malonyl-Coenzyme A Acyl Carrier Protein, domain 2"/>
    <property type="match status" value="1"/>
</dbReference>
<accession>A0A0L6TZ58</accession>
<dbReference type="InterPro" id="IPR016035">
    <property type="entry name" value="Acyl_Trfase/lysoPLipase"/>
</dbReference>
<comment type="catalytic activity">
    <reaction evidence="3 4">
        <text>holo-[ACP] + malonyl-CoA = malonyl-[ACP] + CoA</text>
        <dbReference type="Rhea" id="RHEA:41792"/>
        <dbReference type="Rhea" id="RHEA-COMP:9623"/>
        <dbReference type="Rhea" id="RHEA-COMP:9685"/>
        <dbReference type="ChEBI" id="CHEBI:57287"/>
        <dbReference type="ChEBI" id="CHEBI:57384"/>
        <dbReference type="ChEBI" id="CHEBI:64479"/>
        <dbReference type="ChEBI" id="CHEBI:78449"/>
        <dbReference type="EC" id="2.3.1.39"/>
    </reaction>
</comment>
<feature type="active site" evidence="5">
    <location>
        <position position="195"/>
    </location>
</feature>
<dbReference type="GO" id="GO:0005829">
    <property type="term" value="C:cytosol"/>
    <property type="evidence" value="ECO:0007669"/>
    <property type="project" value="TreeGrafter"/>
</dbReference>
<dbReference type="PIRSF" id="PIRSF000446">
    <property type="entry name" value="Mct"/>
    <property type="match status" value="1"/>
</dbReference>
<dbReference type="Pfam" id="PF00698">
    <property type="entry name" value="Acyl_transf_1"/>
    <property type="match status" value="1"/>
</dbReference>
<dbReference type="OrthoDB" id="9805460at2"/>
<dbReference type="EMBL" id="LGYO01000027">
    <property type="protein sequence ID" value="KNZ41566.1"/>
    <property type="molecule type" value="Genomic_DNA"/>
</dbReference>
<dbReference type="InterPro" id="IPR050858">
    <property type="entry name" value="Mal-CoA-ACP_Trans/PKS_FabD"/>
</dbReference>
<sequence>MGKIAFLFPGQGAHFVGMGQSIFDTSPSGKGVFESIEALRPGTLSQCFDGPKEVLNRTVNTQPCIFAVEIATMVTLNDMGLSPQAVAGFSLGEISGLVAAGIISLEDGLQLVTARGQAMEMATRGSDATMAAVLKLDNAVVETLCAEFTGCYPVNYNCPGQLVVALLTADLPDFVARAKALGGRGMPLGLSGGFHSPYMEEAVKTLLPTLNGLSFLKGSIPLYGNATALPYPQSPEEVKAGILHQINHPVLWEKTIRQMMADGITTFIEVGPGKTLGGFLKKISSEINSFHSDDLIRDYYEKQKAGKEWSLEC</sequence>
<gene>
    <name evidence="7" type="ORF">AKG39_11300</name>
</gene>
<comment type="similarity">
    <text evidence="4">Belongs to the fabD family.</text>
</comment>
<dbReference type="PANTHER" id="PTHR42681">
    <property type="entry name" value="MALONYL-COA-ACYL CARRIER PROTEIN TRANSACYLASE, MITOCHONDRIAL"/>
    <property type="match status" value="1"/>
</dbReference>
<evidence type="ECO:0000259" key="6">
    <source>
        <dbReference type="SMART" id="SM00827"/>
    </source>
</evidence>
<dbReference type="AlphaFoldDB" id="A0A0L6TZ58"/>
<dbReference type="SMART" id="SM00827">
    <property type="entry name" value="PKS_AT"/>
    <property type="match status" value="1"/>
</dbReference>
<dbReference type="PANTHER" id="PTHR42681:SF1">
    <property type="entry name" value="MALONYL-COA-ACYL CARRIER PROTEIN TRANSACYLASE, MITOCHONDRIAL"/>
    <property type="match status" value="1"/>
</dbReference>
<feature type="domain" description="Malonyl-CoA:ACP transacylase (MAT)" evidence="6">
    <location>
        <begin position="7"/>
        <end position="299"/>
    </location>
</feature>
<dbReference type="InterPro" id="IPR001227">
    <property type="entry name" value="Ac_transferase_dom_sf"/>
</dbReference>
<evidence type="ECO:0000256" key="1">
    <source>
        <dbReference type="ARBA" id="ARBA00022679"/>
    </source>
</evidence>
<dbReference type="GO" id="GO:0004314">
    <property type="term" value="F:[acyl-carrier-protein] S-malonyltransferase activity"/>
    <property type="evidence" value="ECO:0007669"/>
    <property type="project" value="UniProtKB-EC"/>
</dbReference>
<evidence type="ECO:0000313" key="7">
    <source>
        <dbReference type="EMBL" id="KNZ41566.1"/>
    </source>
</evidence>
<evidence type="ECO:0000256" key="2">
    <source>
        <dbReference type="ARBA" id="ARBA00023315"/>
    </source>
</evidence>
<dbReference type="Proteomes" id="UP000036873">
    <property type="component" value="Unassembled WGS sequence"/>
</dbReference>